<name>A0ABS1C431_9BACT</name>
<dbReference type="PRINTS" id="PR00300">
    <property type="entry name" value="CLPPROTEASEA"/>
</dbReference>
<sequence>MENFVVSARKYRPSTFDSVVGQRHITTTLKNAITNNHLAQAFLFCGPRGVGKTTCARILAKTINCTNLTPETEACNQCESCVSFNNNASFNVHELDAASNNSVEDIRNLVEQVRYAPQTGKYKIYIIDEVHMLSNSAFNAFLKTLEEPPSYAIFILATTERHKIIPTILSRCQIFDFNRIRIDDMVKHLQGIAGKENIQAEPDALHLVAQKADGALRDALSIFDQLVTFSGSNITYKSAVDNLHILDYDYYFKLTDYLLTENLSGALLLFDEVLKKGFDSHNFVIGIGEHFRGLLVCKDNATVQLLEVSDNIKAKYAEQANKAPLSFLLSGLNIVATCDQHFKASKNQRLHVELALMKLAYLNAAVQFAASGVAEGAAKKLMPVA</sequence>
<dbReference type="InterPro" id="IPR008921">
    <property type="entry name" value="DNA_pol3_clamp-load_cplx_C"/>
</dbReference>
<dbReference type="EC" id="2.7.7.7" evidence="11"/>
<dbReference type="InterPro" id="IPR003593">
    <property type="entry name" value="AAA+_ATPase"/>
</dbReference>
<keyword evidence="9 11" id="KW-0239">DNA-directed DNA polymerase</keyword>
<dbReference type="SMART" id="SM00382">
    <property type="entry name" value="AAA"/>
    <property type="match status" value="1"/>
</dbReference>
<organism evidence="13 14">
    <name type="scientific">Adhaeribacter terrigena</name>
    <dbReference type="NCBI Taxonomy" id="2793070"/>
    <lineage>
        <taxon>Bacteria</taxon>
        <taxon>Pseudomonadati</taxon>
        <taxon>Bacteroidota</taxon>
        <taxon>Cytophagia</taxon>
        <taxon>Cytophagales</taxon>
        <taxon>Hymenobacteraceae</taxon>
        <taxon>Adhaeribacter</taxon>
    </lineage>
</organism>
<keyword evidence="14" id="KW-1185">Reference proteome</keyword>
<evidence type="ECO:0000256" key="9">
    <source>
        <dbReference type="ARBA" id="ARBA00022932"/>
    </source>
</evidence>
<evidence type="ECO:0000256" key="1">
    <source>
        <dbReference type="ARBA" id="ARBA00006360"/>
    </source>
</evidence>
<dbReference type="Gene3D" id="1.10.8.60">
    <property type="match status" value="1"/>
</dbReference>
<comment type="function">
    <text evidence="11">DNA polymerase III is a complex, multichain enzyme responsible for most of the replicative synthesis in bacteria. This DNA polymerase also exhibits 3' to 5' exonuclease activity.</text>
</comment>
<evidence type="ECO:0000256" key="3">
    <source>
        <dbReference type="ARBA" id="ARBA00022695"/>
    </source>
</evidence>
<dbReference type="SUPFAM" id="SSF52540">
    <property type="entry name" value="P-loop containing nucleoside triphosphate hydrolases"/>
    <property type="match status" value="1"/>
</dbReference>
<dbReference type="NCBIfam" id="NF004046">
    <property type="entry name" value="PRK05563.1"/>
    <property type="match status" value="1"/>
</dbReference>
<evidence type="ECO:0000256" key="11">
    <source>
        <dbReference type="RuleBase" id="RU364063"/>
    </source>
</evidence>
<dbReference type="CDD" id="cd18137">
    <property type="entry name" value="HLD_clamp_pol_III_gamma_tau"/>
    <property type="match status" value="1"/>
</dbReference>
<evidence type="ECO:0000313" key="14">
    <source>
        <dbReference type="Proteomes" id="UP000644147"/>
    </source>
</evidence>
<reference evidence="13 14" key="1">
    <citation type="submission" date="2020-12" db="EMBL/GenBank/DDBJ databases">
        <title>Bacterial novel species Adhaeribacter sp. BT258 isolated from soil.</title>
        <authorList>
            <person name="Jung H.-Y."/>
        </authorList>
    </citation>
    <scope>NUCLEOTIDE SEQUENCE [LARGE SCALE GENOMIC DNA]</scope>
    <source>
        <strain evidence="13 14">BT258</strain>
    </source>
</reference>
<keyword evidence="8 11" id="KW-0067">ATP-binding</keyword>
<dbReference type="Pfam" id="PF22608">
    <property type="entry name" value="DNAX_ATPase_lid"/>
    <property type="match status" value="1"/>
</dbReference>
<evidence type="ECO:0000313" key="13">
    <source>
        <dbReference type="EMBL" id="MBK0404115.1"/>
    </source>
</evidence>
<dbReference type="Pfam" id="PF13177">
    <property type="entry name" value="DNA_pol3_delta2"/>
    <property type="match status" value="1"/>
</dbReference>
<dbReference type="CDD" id="cd00009">
    <property type="entry name" value="AAA"/>
    <property type="match status" value="1"/>
</dbReference>
<dbReference type="NCBIfam" id="TIGR02397">
    <property type="entry name" value="dnaX_nterm"/>
    <property type="match status" value="1"/>
</dbReference>
<proteinExistence type="inferred from homology"/>
<keyword evidence="4 11" id="KW-0235">DNA replication</keyword>
<dbReference type="EMBL" id="JAEHFX010000007">
    <property type="protein sequence ID" value="MBK0404115.1"/>
    <property type="molecule type" value="Genomic_DNA"/>
</dbReference>
<dbReference type="Gene3D" id="1.20.272.10">
    <property type="match status" value="1"/>
</dbReference>
<keyword evidence="5" id="KW-0479">Metal-binding</keyword>
<dbReference type="RefSeq" id="WP_200506953.1">
    <property type="nucleotide sequence ID" value="NZ_JAEHFX010000007.1"/>
</dbReference>
<dbReference type="SUPFAM" id="SSF48019">
    <property type="entry name" value="post-AAA+ oligomerization domain-like"/>
    <property type="match status" value="1"/>
</dbReference>
<dbReference type="Gene3D" id="3.40.50.300">
    <property type="entry name" value="P-loop containing nucleotide triphosphate hydrolases"/>
    <property type="match status" value="1"/>
</dbReference>
<keyword evidence="2 11" id="KW-0808">Transferase</keyword>
<dbReference type="NCBIfam" id="TIGR01128">
    <property type="entry name" value="holA"/>
    <property type="match status" value="1"/>
</dbReference>
<evidence type="ECO:0000256" key="5">
    <source>
        <dbReference type="ARBA" id="ARBA00022723"/>
    </source>
</evidence>
<dbReference type="InterPro" id="IPR001270">
    <property type="entry name" value="ClpA/B"/>
</dbReference>
<dbReference type="InterPro" id="IPR027417">
    <property type="entry name" value="P-loop_NTPase"/>
</dbReference>
<dbReference type="InterPro" id="IPR050238">
    <property type="entry name" value="DNA_Rep/Repair_Clamp_Loader"/>
</dbReference>
<dbReference type="InterPro" id="IPR012763">
    <property type="entry name" value="DNA_pol_III_sug/sutau_N"/>
</dbReference>
<evidence type="ECO:0000256" key="6">
    <source>
        <dbReference type="ARBA" id="ARBA00022741"/>
    </source>
</evidence>
<keyword evidence="3 11" id="KW-0548">Nucleotidyltransferase</keyword>
<evidence type="ECO:0000256" key="4">
    <source>
        <dbReference type="ARBA" id="ARBA00022705"/>
    </source>
</evidence>
<evidence type="ECO:0000256" key="2">
    <source>
        <dbReference type="ARBA" id="ARBA00022679"/>
    </source>
</evidence>
<dbReference type="Pfam" id="PF12169">
    <property type="entry name" value="DNA_pol3_gamma3"/>
    <property type="match status" value="1"/>
</dbReference>
<comment type="similarity">
    <text evidence="1 11">Belongs to the DnaX/STICHEL family.</text>
</comment>
<dbReference type="Proteomes" id="UP000644147">
    <property type="component" value="Unassembled WGS sequence"/>
</dbReference>
<dbReference type="PANTHER" id="PTHR11669:SF0">
    <property type="entry name" value="PROTEIN STICHEL-LIKE 2"/>
    <property type="match status" value="1"/>
</dbReference>
<dbReference type="InterPro" id="IPR005790">
    <property type="entry name" value="DNA_polIII_delta"/>
</dbReference>
<evidence type="ECO:0000256" key="10">
    <source>
        <dbReference type="ARBA" id="ARBA00049244"/>
    </source>
</evidence>
<keyword evidence="7" id="KW-0862">Zinc</keyword>
<evidence type="ECO:0000259" key="12">
    <source>
        <dbReference type="SMART" id="SM00382"/>
    </source>
</evidence>
<comment type="catalytic activity">
    <reaction evidence="10 11">
        <text>DNA(n) + a 2'-deoxyribonucleoside 5'-triphosphate = DNA(n+1) + diphosphate</text>
        <dbReference type="Rhea" id="RHEA:22508"/>
        <dbReference type="Rhea" id="RHEA-COMP:17339"/>
        <dbReference type="Rhea" id="RHEA-COMP:17340"/>
        <dbReference type="ChEBI" id="CHEBI:33019"/>
        <dbReference type="ChEBI" id="CHEBI:61560"/>
        <dbReference type="ChEBI" id="CHEBI:173112"/>
        <dbReference type="EC" id="2.7.7.7"/>
    </reaction>
</comment>
<protein>
    <recommendedName>
        <fullName evidence="11">DNA polymerase III subunit gamma/tau</fullName>
        <ecNumber evidence="11">2.7.7.7</ecNumber>
    </recommendedName>
</protein>
<accession>A0ABS1C431</accession>
<dbReference type="InterPro" id="IPR045085">
    <property type="entry name" value="HLD_clamp_pol_III_gamma_tau"/>
</dbReference>
<feature type="domain" description="AAA+ ATPase" evidence="12">
    <location>
        <begin position="38"/>
        <end position="181"/>
    </location>
</feature>
<dbReference type="NCBIfam" id="NF011531">
    <property type="entry name" value="PRK14971.1"/>
    <property type="match status" value="1"/>
</dbReference>
<comment type="caution">
    <text evidence="13">The sequence shown here is derived from an EMBL/GenBank/DDBJ whole genome shotgun (WGS) entry which is preliminary data.</text>
</comment>
<keyword evidence="6 11" id="KW-0547">Nucleotide-binding</keyword>
<gene>
    <name evidence="11" type="primary">dnaX</name>
    <name evidence="13" type="ORF">I5M27_14060</name>
</gene>
<evidence type="ECO:0000256" key="7">
    <source>
        <dbReference type="ARBA" id="ARBA00022833"/>
    </source>
</evidence>
<dbReference type="InterPro" id="IPR022754">
    <property type="entry name" value="DNA_pol_III_gamma-3"/>
</dbReference>
<dbReference type="GO" id="GO:0003887">
    <property type="term" value="F:DNA-directed DNA polymerase activity"/>
    <property type="evidence" value="ECO:0007669"/>
    <property type="project" value="UniProtKB-EC"/>
</dbReference>
<comment type="subunit">
    <text evidence="11">DNA polymerase III contains a core (composed of alpha, epsilon and theta chains) that associates with a tau subunit. This core dimerizes to form the POLIII' complex. PolIII' associates with the gamma complex (composed of gamma, delta, delta', psi and chi chains) and with the beta chain to form the complete DNA polymerase III complex.</text>
</comment>
<evidence type="ECO:0000256" key="8">
    <source>
        <dbReference type="ARBA" id="ARBA00022840"/>
    </source>
</evidence>
<dbReference type="PANTHER" id="PTHR11669">
    <property type="entry name" value="REPLICATION FACTOR C / DNA POLYMERASE III GAMMA-TAU SUBUNIT"/>
    <property type="match status" value="1"/>
</dbReference>